<keyword evidence="3" id="KW-0808">Transferase</keyword>
<evidence type="ECO:0000259" key="2">
    <source>
        <dbReference type="Pfam" id="PF05050"/>
    </source>
</evidence>
<accession>A0ABT6B020</accession>
<comment type="caution">
    <text evidence="3">The sequence shown here is derived from an EMBL/GenBank/DDBJ whole genome shotgun (WGS) entry which is preliminary data.</text>
</comment>
<keyword evidence="3" id="KW-0489">Methyltransferase</keyword>
<dbReference type="GO" id="GO:0032259">
    <property type="term" value="P:methylation"/>
    <property type="evidence" value="ECO:0007669"/>
    <property type="project" value="UniProtKB-KW"/>
</dbReference>
<dbReference type="Pfam" id="PF05050">
    <property type="entry name" value="Methyltransf_21"/>
    <property type="match status" value="1"/>
</dbReference>
<protein>
    <submittedName>
        <fullName evidence="3">FkbM family methyltransferase</fullName>
    </submittedName>
</protein>
<dbReference type="GO" id="GO:0008168">
    <property type="term" value="F:methyltransferase activity"/>
    <property type="evidence" value="ECO:0007669"/>
    <property type="project" value="UniProtKB-KW"/>
</dbReference>
<name>A0ABT6B020_9BURK</name>
<feature type="coiled-coil region" evidence="1">
    <location>
        <begin position="766"/>
        <end position="804"/>
    </location>
</feature>
<gene>
    <name evidence="3" type="ORF">P3W85_34915</name>
</gene>
<dbReference type="InterPro" id="IPR029063">
    <property type="entry name" value="SAM-dependent_MTases_sf"/>
</dbReference>
<evidence type="ECO:0000313" key="3">
    <source>
        <dbReference type="EMBL" id="MDF3838089.1"/>
    </source>
</evidence>
<proteinExistence type="predicted"/>
<dbReference type="Proteomes" id="UP001216674">
    <property type="component" value="Unassembled WGS sequence"/>
</dbReference>
<keyword evidence="1" id="KW-0175">Coiled coil</keyword>
<keyword evidence="4" id="KW-1185">Reference proteome</keyword>
<dbReference type="Gene3D" id="3.40.50.150">
    <property type="entry name" value="Vaccinia Virus protein VP39"/>
    <property type="match status" value="1"/>
</dbReference>
<sequence length="874" mass="98985">MITSYAQNFEDVMLWRALSHVGKGFYIDVGAQDPLVDSVSLAFYEHGWRGIHVEPTPFYAEALRQARPEDIVIQAAVGAGPAVLPFFEIPGTGISTADPAIAEQHRQRGFDIREIAVSCIPLSAILNTRADQDVHWLKIDVEGLERQVLSSWGTCPVRPWIVVVESTLPLTQIETHGNWEALILGYGYTPVYFDGLNRYYVSDAYPELKNAFAAPPNVFDSFRLNGTASATFHKLIEERFDSRTREAQAQFAQRESAINLEIERLTLKLASQDKEIGEREQAVSQQWSTAQQRLHRLERDWALRERMLVDQAAKTTRELEDLLRAMVRREQEVGAQLLSTQQRADQNGAERERLLVEQLQSVQQDLLRVEQERTRREQEVSTQLLSIQQRANQESVDQAQIYSQRMHTLRQEHIEREQYFVEQLQSVRQDLLKSEQERTRREQEIGAQLLTFQQRANKETADNARLHSEQADALRQEHAQRELLLTRQLHTIQLECRQLEQEAREKASTLERELDQLREDYEKSTTHSTELSAKVATQNQLVESYAACEAELRSQLLDEKVRAQDLAAAVARMNDEIRSIHASRVWRLTSFLKSALSFESHTQVATPIATPAPASTLHATPDNSDSAFTVSDVSDLSDLNQKTMLENVNPSPASNQTRTPGNVYRLHELLGPDDSAFVINAYRVLLRRDPDPSGFAHFLERVRRGDPKTHVIRDIRFSEEGRINAVRVQKLSAVLWQQRLSSLPLIGLLASFLPSVDDNRPSSRRLRRMENRLARLFDSHAQTSAEVNRKLDALEMSLQSLGKQIANTTLRIAKGERTSEPTESTESSVEVVALPVTESVLDAPIVFSGSDSASVVEELASIVKNSTEAHALAL</sequence>
<reference evidence="3 4" key="1">
    <citation type="submission" date="2023-03" db="EMBL/GenBank/DDBJ databases">
        <title>Draft assemblies of triclosan tolerant bacteria isolated from returned activated sludge.</title>
        <authorList>
            <person name="Van Hamelsveld S."/>
        </authorList>
    </citation>
    <scope>NUCLEOTIDE SEQUENCE [LARGE SCALE GENOMIC DNA]</scope>
    <source>
        <strain evidence="3 4">GW210010_S58</strain>
    </source>
</reference>
<dbReference type="InterPro" id="IPR006342">
    <property type="entry name" value="FkbM_mtfrase"/>
</dbReference>
<dbReference type="SUPFAM" id="SSF53335">
    <property type="entry name" value="S-adenosyl-L-methionine-dependent methyltransferases"/>
    <property type="match status" value="1"/>
</dbReference>
<dbReference type="NCBIfam" id="TIGR01444">
    <property type="entry name" value="fkbM_fam"/>
    <property type="match status" value="1"/>
</dbReference>
<dbReference type="RefSeq" id="WP_276268121.1">
    <property type="nucleotide sequence ID" value="NZ_JARJLM010000559.1"/>
</dbReference>
<evidence type="ECO:0000256" key="1">
    <source>
        <dbReference type="SAM" id="Coils"/>
    </source>
</evidence>
<feature type="coiled-coil region" evidence="1">
    <location>
        <begin position="424"/>
        <end position="527"/>
    </location>
</feature>
<evidence type="ECO:0000313" key="4">
    <source>
        <dbReference type="Proteomes" id="UP001216674"/>
    </source>
</evidence>
<dbReference type="EMBL" id="JARJLM010000559">
    <property type="protein sequence ID" value="MDF3838089.1"/>
    <property type="molecule type" value="Genomic_DNA"/>
</dbReference>
<feature type="domain" description="Methyltransferase FkbM" evidence="2">
    <location>
        <begin position="28"/>
        <end position="188"/>
    </location>
</feature>
<organism evidence="3 4">
    <name type="scientific">Cupriavidus basilensis</name>
    <dbReference type="NCBI Taxonomy" id="68895"/>
    <lineage>
        <taxon>Bacteria</taxon>
        <taxon>Pseudomonadati</taxon>
        <taxon>Pseudomonadota</taxon>
        <taxon>Betaproteobacteria</taxon>
        <taxon>Burkholderiales</taxon>
        <taxon>Burkholderiaceae</taxon>
        <taxon>Cupriavidus</taxon>
    </lineage>
</organism>